<dbReference type="EMBL" id="LAZR01000702">
    <property type="protein sequence ID" value="KKN60215.1"/>
    <property type="molecule type" value="Genomic_DNA"/>
</dbReference>
<dbReference type="AlphaFoldDB" id="A0A0F9RUS6"/>
<proteinExistence type="predicted"/>
<sequence length="77" mass="8828">MVKVQWYRGLCVATFVLILVVVAGQKVNQFNRDFRADINNRVTLPAEKKARMCEALKLVAQDERKRVPPSAFEKYCG</sequence>
<evidence type="ECO:0000313" key="1">
    <source>
        <dbReference type="EMBL" id="KKN60215.1"/>
    </source>
</evidence>
<comment type="caution">
    <text evidence="1">The sequence shown here is derived from an EMBL/GenBank/DDBJ whole genome shotgun (WGS) entry which is preliminary data.</text>
</comment>
<organism evidence="1">
    <name type="scientific">marine sediment metagenome</name>
    <dbReference type="NCBI Taxonomy" id="412755"/>
    <lineage>
        <taxon>unclassified sequences</taxon>
        <taxon>metagenomes</taxon>
        <taxon>ecological metagenomes</taxon>
    </lineage>
</organism>
<accession>A0A0F9RUS6</accession>
<gene>
    <name evidence="1" type="ORF">LCGC14_0534140</name>
</gene>
<protein>
    <submittedName>
        <fullName evidence="1">Uncharacterized protein</fullName>
    </submittedName>
</protein>
<name>A0A0F9RUS6_9ZZZZ</name>
<reference evidence="1" key="1">
    <citation type="journal article" date="2015" name="Nature">
        <title>Complex archaea that bridge the gap between prokaryotes and eukaryotes.</title>
        <authorList>
            <person name="Spang A."/>
            <person name="Saw J.H."/>
            <person name="Jorgensen S.L."/>
            <person name="Zaremba-Niedzwiedzka K."/>
            <person name="Martijn J."/>
            <person name="Lind A.E."/>
            <person name="van Eijk R."/>
            <person name="Schleper C."/>
            <person name="Guy L."/>
            <person name="Ettema T.J."/>
        </authorList>
    </citation>
    <scope>NUCLEOTIDE SEQUENCE</scope>
</reference>